<feature type="non-terminal residue" evidence="2">
    <location>
        <position position="1"/>
    </location>
</feature>
<dbReference type="OrthoDB" id="1158011at2759"/>
<dbReference type="EMBL" id="NMUH01001907">
    <property type="protein sequence ID" value="MQL96336.1"/>
    <property type="molecule type" value="Genomic_DNA"/>
</dbReference>
<comment type="caution">
    <text evidence="2">The sequence shown here is derived from an EMBL/GenBank/DDBJ whole genome shotgun (WGS) entry which is preliminary data.</text>
</comment>
<dbReference type="UniPathway" id="UPA00378"/>
<proteinExistence type="predicted"/>
<evidence type="ECO:0000256" key="1">
    <source>
        <dbReference type="SAM" id="MobiDB-lite"/>
    </source>
</evidence>
<protein>
    <recommendedName>
        <fullName evidence="4">Hexosyltransferase</fullName>
    </recommendedName>
</protein>
<feature type="region of interest" description="Disordered" evidence="1">
    <location>
        <begin position="42"/>
        <end position="66"/>
    </location>
</feature>
<evidence type="ECO:0008006" key="4">
    <source>
        <dbReference type="Google" id="ProtNLM"/>
    </source>
</evidence>
<reference evidence="2" key="1">
    <citation type="submission" date="2017-07" db="EMBL/GenBank/DDBJ databases">
        <title>Taro Niue Genome Assembly and Annotation.</title>
        <authorList>
            <person name="Atibalentja N."/>
            <person name="Keating K."/>
            <person name="Fields C.J."/>
        </authorList>
    </citation>
    <scope>NUCLEOTIDE SEQUENCE</scope>
    <source>
        <strain evidence="2">Niue_2</strain>
        <tissue evidence="2">Leaf</tissue>
    </source>
</reference>
<accession>A0A843VMS0</accession>
<dbReference type="AlphaFoldDB" id="A0A843VMS0"/>
<sequence length="138" mass="15171">GPGEDRTEEGEAHGVRPPSSSSLPALRWPTQGLAVAAAVVQQGGGGGAARRQPQQQRQQGGRRHASLKAYAHEDTSVGSWMMGLEATYVEDNGLCCSSSRQGLFFGLRRRHFICLFFTSYKKLSKAELRFDIKDILHR</sequence>
<feature type="compositionally biased region" description="Low complexity" evidence="1">
    <location>
        <begin position="49"/>
        <end position="59"/>
    </location>
</feature>
<keyword evidence="3" id="KW-1185">Reference proteome</keyword>
<organism evidence="2 3">
    <name type="scientific">Colocasia esculenta</name>
    <name type="common">Wild taro</name>
    <name type="synonym">Arum esculentum</name>
    <dbReference type="NCBI Taxonomy" id="4460"/>
    <lineage>
        <taxon>Eukaryota</taxon>
        <taxon>Viridiplantae</taxon>
        <taxon>Streptophyta</taxon>
        <taxon>Embryophyta</taxon>
        <taxon>Tracheophyta</taxon>
        <taxon>Spermatophyta</taxon>
        <taxon>Magnoliopsida</taxon>
        <taxon>Liliopsida</taxon>
        <taxon>Araceae</taxon>
        <taxon>Aroideae</taxon>
        <taxon>Colocasieae</taxon>
        <taxon>Colocasia</taxon>
    </lineage>
</organism>
<gene>
    <name evidence="2" type="ORF">Taro_029017</name>
</gene>
<feature type="region of interest" description="Disordered" evidence="1">
    <location>
        <begin position="1"/>
        <end position="26"/>
    </location>
</feature>
<evidence type="ECO:0000313" key="3">
    <source>
        <dbReference type="Proteomes" id="UP000652761"/>
    </source>
</evidence>
<dbReference type="Proteomes" id="UP000652761">
    <property type="component" value="Unassembled WGS sequence"/>
</dbReference>
<name>A0A843VMS0_COLES</name>
<evidence type="ECO:0000313" key="2">
    <source>
        <dbReference type="EMBL" id="MQL96336.1"/>
    </source>
</evidence>